<keyword evidence="2" id="KW-1185">Reference proteome</keyword>
<dbReference type="RefSeq" id="WP_165228945.1">
    <property type="nucleotide sequence ID" value="NZ_CP049257.1"/>
</dbReference>
<dbReference type="EMBL" id="CP049257">
    <property type="protein sequence ID" value="QIG42034.1"/>
    <property type="molecule type" value="Genomic_DNA"/>
</dbReference>
<reference evidence="1 2" key="1">
    <citation type="submission" date="2020-02" db="EMBL/GenBank/DDBJ databases">
        <title>Full genome sequence of Nocardioides sp. R-3366.</title>
        <authorList>
            <person name="Im W.-T."/>
        </authorList>
    </citation>
    <scope>NUCLEOTIDE SEQUENCE [LARGE SCALE GENOMIC DNA]</scope>
    <source>
        <strain evidence="1 2">R-3366</strain>
    </source>
</reference>
<proteinExistence type="predicted"/>
<sequence length="74" mass="7866">MTEQPSAPGAHDSAETVERFVAAAQPEEVAHSLAEHMVTCTRHADTEAAQRWAGRCGELEQAGAGLSTPRPPTR</sequence>
<organism evidence="1 2">
    <name type="scientific">Nocardioides anomalus</name>
    <dbReference type="NCBI Taxonomy" id="2712223"/>
    <lineage>
        <taxon>Bacteria</taxon>
        <taxon>Bacillati</taxon>
        <taxon>Actinomycetota</taxon>
        <taxon>Actinomycetes</taxon>
        <taxon>Propionibacteriales</taxon>
        <taxon>Nocardioidaceae</taxon>
        <taxon>Nocardioides</taxon>
    </lineage>
</organism>
<dbReference type="AlphaFoldDB" id="A0A6G6W9X5"/>
<evidence type="ECO:0000313" key="2">
    <source>
        <dbReference type="Proteomes" id="UP000502996"/>
    </source>
</evidence>
<dbReference type="Proteomes" id="UP000502996">
    <property type="component" value="Chromosome"/>
</dbReference>
<dbReference type="KEGG" id="nano:G5V58_03940"/>
<evidence type="ECO:0000313" key="1">
    <source>
        <dbReference type="EMBL" id="QIG42034.1"/>
    </source>
</evidence>
<protein>
    <submittedName>
        <fullName evidence="1">Uncharacterized protein</fullName>
    </submittedName>
</protein>
<accession>A0A6G6W9X5</accession>
<gene>
    <name evidence="1" type="ORF">G5V58_03940</name>
</gene>
<name>A0A6G6W9X5_9ACTN</name>